<dbReference type="SUPFAM" id="SSF46785">
    <property type="entry name" value="Winged helix' DNA-binding domain"/>
    <property type="match status" value="1"/>
</dbReference>
<dbReference type="AlphaFoldDB" id="A0A6A6K789"/>
<dbReference type="PANTHER" id="PTHR11017">
    <property type="entry name" value="LEUCINE-RICH REPEAT-CONTAINING PROTEIN"/>
    <property type="match status" value="1"/>
</dbReference>
<evidence type="ECO:0000259" key="5">
    <source>
        <dbReference type="Pfam" id="PF23282"/>
    </source>
</evidence>
<comment type="caution">
    <text evidence="6">The sequence shown here is derived from an EMBL/GenBank/DDBJ whole genome shotgun (WGS) entry which is preliminary data.</text>
</comment>
<dbReference type="InterPro" id="IPR036390">
    <property type="entry name" value="WH_DNA-bd_sf"/>
</dbReference>
<dbReference type="Pfam" id="PF23282">
    <property type="entry name" value="WHD_ROQ1"/>
    <property type="match status" value="1"/>
</dbReference>
<organism evidence="6 7">
    <name type="scientific">Hevea brasiliensis</name>
    <name type="common">Para rubber tree</name>
    <name type="synonym">Siphonia brasiliensis</name>
    <dbReference type="NCBI Taxonomy" id="3981"/>
    <lineage>
        <taxon>Eukaryota</taxon>
        <taxon>Viridiplantae</taxon>
        <taxon>Streptophyta</taxon>
        <taxon>Embryophyta</taxon>
        <taxon>Tracheophyta</taxon>
        <taxon>Spermatophyta</taxon>
        <taxon>Magnoliopsida</taxon>
        <taxon>eudicotyledons</taxon>
        <taxon>Gunneridae</taxon>
        <taxon>Pentapetalae</taxon>
        <taxon>rosids</taxon>
        <taxon>fabids</taxon>
        <taxon>Malpighiales</taxon>
        <taxon>Euphorbiaceae</taxon>
        <taxon>Crotonoideae</taxon>
        <taxon>Micrandreae</taxon>
        <taxon>Hevea</taxon>
    </lineage>
</organism>
<keyword evidence="1" id="KW-0433">Leucine-rich repeat</keyword>
<gene>
    <name evidence="6" type="ORF">GH714_001021</name>
</gene>
<evidence type="ECO:0000256" key="2">
    <source>
        <dbReference type="ARBA" id="ARBA00022737"/>
    </source>
</evidence>
<evidence type="ECO:0000256" key="3">
    <source>
        <dbReference type="SAM" id="MobiDB-lite"/>
    </source>
</evidence>
<dbReference type="InterPro" id="IPR044974">
    <property type="entry name" value="Disease_R_plants"/>
</dbReference>
<feature type="compositionally biased region" description="Basic and acidic residues" evidence="3">
    <location>
        <begin position="397"/>
        <end position="407"/>
    </location>
</feature>
<keyword evidence="2" id="KW-0677">Repeat</keyword>
<keyword evidence="7" id="KW-1185">Reference proteome</keyword>
<dbReference type="PANTHER" id="PTHR11017:SF551">
    <property type="entry name" value="TIR DOMAIN-CONTAINING PROTEIN"/>
    <property type="match status" value="1"/>
</dbReference>
<evidence type="ECO:0000259" key="4">
    <source>
        <dbReference type="Pfam" id="PF20160"/>
    </source>
</evidence>
<evidence type="ECO:0000313" key="6">
    <source>
        <dbReference type="EMBL" id="KAF2283299.1"/>
    </source>
</evidence>
<feature type="region of interest" description="Disordered" evidence="3">
    <location>
        <begin position="397"/>
        <end position="438"/>
    </location>
</feature>
<accession>A0A6A6K789</accession>
<feature type="domain" description="C-JID" evidence="4">
    <location>
        <begin position="257"/>
        <end position="396"/>
    </location>
</feature>
<feature type="domain" description="Disease resistance protein Roq1-like winged-helix" evidence="5">
    <location>
        <begin position="1"/>
        <end position="64"/>
    </location>
</feature>
<protein>
    <recommendedName>
        <fullName evidence="8">TMV resistance protein N</fullName>
    </recommendedName>
</protein>
<sequence length="438" mass="50559">MFLDVACFFKGEPICHIERLLNACDIHAQIALRVLKDKSLITISNSCVHRHDLLQEMGRDIARQECIKEPGKRSRLWNHEDIYHVLTKNIGTEAVEGLFLDKSNLNTLHLAPTIFSNMNQIKFLKFHYSNVDEVNLWSKYVPNDDVQFPKGLASLPKELKYLQWHFDPLKCLPSQFHAKKLVELDNCVTRFGMEYRHLTEMPDLSEAKNLETMICKDINILRHMRHRILLLAHATIKQRQEFYTNCGLFGKQLTVILPGNKIPKWIQHQGIGDSIVIPLSSNWYHNFLGFVVSATFKLNVDGCMWVNLECKFKSNDGDNYCNSTGFQFEYCDDHIIQSTKHVFMSYNNEFYIHVEEKGGSMPSYSEVSFQFIIKMTGNPFPSSAVIKRGVQLLYNGDTDHESSKHEDESSDTCSFIEQEEEADVDKTSDLASSRKKMK</sequence>
<evidence type="ECO:0000313" key="7">
    <source>
        <dbReference type="Proteomes" id="UP000467840"/>
    </source>
</evidence>
<proteinExistence type="predicted"/>
<evidence type="ECO:0000256" key="1">
    <source>
        <dbReference type="ARBA" id="ARBA00022614"/>
    </source>
</evidence>
<name>A0A6A6K789_HEVBR</name>
<evidence type="ECO:0008006" key="8">
    <source>
        <dbReference type="Google" id="ProtNLM"/>
    </source>
</evidence>
<reference evidence="6 7" key="1">
    <citation type="journal article" date="2020" name="Mol. Plant">
        <title>The Chromosome-Based Rubber Tree Genome Provides New Insights into Spurge Genome Evolution and Rubber Biosynthesis.</title>
        <authorList>
            <person name="Liu J."/>
            <person name="Shi C."/>
            <person name="Shi C.C."/>
            <person name="Li W."/>
            <person name="Zhang Q.J."/>
            <person name="Zhang Y."/>
            <person name="Li K."/>
            <person name="Lu H.F."/>
            <person name="Shi C."/>
            <person name="Zhu S.T."/>
            <person name="Xiao Z.Y."/>
            <person name="Nan H."/>
            <person name="Yue Y."/>
            <person name="Zhu X.G."/>
            <person name="Wu Y."/>
            <person name="Hong X.N."/>
            <person name="Fan G.Y."/>
            <person name="Tong Y."/>
            <person name="Zhang D."/>
            <person name="Mao C.L."/>
            <person name="Liu Y.L."/>
            <person name="Hao S.J."/>
            <person name="Liu W.Q."/>
            <person name="Lv M.Q."/>
            <person name="Zhang H.B."/>
            <person name="Liu Y."/>
            <person name="Hu-Tang G.R."/>
            <person name="Wang J.P."/>
            <person name="Wang J.H."/>
            <person name="Sun Y.H."/>
            <person name="Ni S.B."/>
            <person name="Chen W.B."/>
            <person name="Zhang X.C."/>
            <person name="Jiao Y.N."/>
            <person name="Eichler E.E."/>
            <person name="Li G.H."/>
            <person name="Liu X."/>
            <person name="Gao L.Z."/>
        </authorList>
    </citation>
    <scope>NUCLEOTIDE SEQUENCE [LARGE SCALE GENOMIC DNA]</scope>
    <source>
        <strain evidence="7">cv. GT1</strain>
        <tissue evidence="6">Leaf</tissue>
    </source>
</reference>
<dbReference type="Proteomes" id="UP000467840">
    <property type="component" value="Chromosome 12"/>
</dbReference>
<dbReference type="InterPro" id="IPR045344">
    <property type="entry name" value="C-JID"/>
</dbReference>
<dbReference type="EMBL" id="JAAGAX010000018">
    <property type="protein sequence ID" value="KAF2283299.1"/>
    <property type="molecule type" value="Genomic_DNA"/>
</dbReference>
<dbReference type="InterPro" id="IPR058192">
    <property type="entry name" value="WHD_ROQ1-like"/>
</dbReference>
<dbReference type="Pfam" id="PF20160">
    <property type="entry name" value="C-JID"/>
    <property type="match status" value="1"/>
</dbReference>
<dbReference type="GO" id="GO:0006952">
    <property type="term" value="P:defense response"/>
    <property type="evidence" value="ECO:0007669"/>
    <property type="project" value="InterPro"/>
</dbReference>